<protein>
    <recommendedName>
        <fullName evidence="4">YgiT-type zinc finger domain-containing protein</fullName>
    </recommendedName>
</protein>
<evidence type="ECO:0008006" key="4">
    <source>
        <dbReference type="Google" id="ProtNLM"/>
    </source>
</evidence>
<dbReference type="EMBL" id="JAAOIW010000011">
    <property type="protein sequence ID" value="NHN33326.1"/>
    <property type="molecule type" value="Genomic_DNA"/>
</dbReference>
<evidence type="ECO:0000256" key="1">
    <source>
        <dbReference type="SAM" id="MobiDB-lite"/>
    </source>
</evidence>
<keyword evidence="3" id="KW-1185">Reference proteome</keyword>
<evidence type="ECO:0000313" key="2">
    <source>
        <dbReference type="EMBL" id="NHN33326.1"/>
    </source>
</evidence>
<feature type="region of interest" description="Disordered" evidence="1">
    <location>
        <begin position="1"/>
        <end position="23"/>
    </location>
</feature>
<sequence>MQNKKAGRHKSENPRTFDLPKTRLTREERRMIELKAVMHSKGNMAEYIRDLVLKDTRIPKPLSTCLCGSTSLKIIYKDEEREVNVGDQDLTLTLTGVPRSECSTCGRIIGDMRLAAKLETVLDEEILWRVNNHHIIPKQIEFNELITITQ</sequence>
<reference evidence="2" key="1">
    <citation type="submission" date="2020-03" db="EMBL/GenBank/DDBJ databases">
        <title>Draft sequencing of Paenibacilllus sp. S3N08.</title>
        <authorList>
            <person name="Kim D.-U."/>
        </authorList>
    </citation>
    <scope>NUCLEOTIDE SEQUENCE</scope>
    <source>
        <strain evidence="2">S3N08</strain>
    </source>
</reference>
<feature type="compositionally biased region" description="Basic and acidic residues" evidence="1">
    <location>
        <begin position="9"/>
        <end position="23"/>
    </location>
</feature>
<proteinExistence type="predicted"/>
<dbReference type="RefSeq" id="WP_166153623.1">
    <property type="nucleotide sequence ID" value="NZ_JAAOIW010000011.1"/>
</dbReference>
<dbReference type="Proteomes" id="UP001165962">
    <property type="component" value="Unassembled WGS sequence"/>
</dbReference>
<accession>A0ABX0JHK0</accession>
<evidence type="ECO:0000313" key="3">
    <source>
        <dbReference type="Proteomes" id="UP001165962"/>
    </source>
</evidence>
<gene>
    <name evidence="2" type="ORF">G9U52_26295</name>
</gene>
<comment type="caution">
    <text evidence="2">The sequence shown here is derived from an EMBL/GenBank/DDBJ whole genome shotgun (WGS) entry which is preliminary data.</text>
</comment>
<organism evidence="2 3">
    <name type="scientific">Paenibacillus agricola</name>
    <dbReference type="NCBI Taxonomy" id="2716264"/>
    <lineage>
        <taxon>Bacteria</taxon>
        <taxon>Bacillati</taxon>
        <taxon>Bacillota</taxon>
        <taxon>Bacilli</taxon>
        <taxon>Bacillales</taxon>
        <taxon>Paenibacillaceae</taxon>
        <taxon>Paenibacillus</taxon>
    </lineage>
</organism>
<name>A0ABX0JHK0_9BACL</name>